<dbReference type="Gene3D" id="3.40.190.10">
    <property type="entry name" value="Periplasmic binding protein-like II"/>
    <property type="match status" value="1"/>
</dbReference>
<dbReference type="GO" id="GO:1904680">
    <property type="term" value="F:peptide transmembrane transporter activity"/>
    <property type="evidence" value="ECO:0007669"/>
    <property type="project" value="TreeGrafter"/>
</dbReference>
<evidence type="ECO:0000256" key="2">
    <source>
        <dbReference type="ARBA" id="ARBA00022448"/>
    </source>
</evidence>
<evidence type="ECO:0000313" key="6">
    <source>
        <dbReference type="EMBL" id="SIS22732.1"/>
    </source>
</evidence>
<feature type="chain" id="PRO_5038938715" evidence="4">
    <location>
        <begin position="24"/>
        <end position="518"/>
    </location>
</feature>
<sequence length="518" mass="55505">MTGLTRRAFLTALGSVGAAGALAGCTSAVEQARRVGTGAGRPGGTLVIGSLTDIDPKTVYTQSITTMTLGLLLWDTLIRYDRRTLQPLPSVATAFERSQDGTALRLTLRDDVTFHTGRPLTSADVAYAVATYASDKAGSQLQSTASAITVETPDPHTAVLRSAKPIGNIFDLLEFMLLTDRETAAELQRGETFVGTGPFRFTGRQTGAQADLARYDGYWNGPAALDGVRLRVVRDSGALLTSVRAGQSDLVLDAAPQSLRPFHDSSLWRVESEDVDDVAYYVGANVADPRLSDKRVRQAISYAVDRGRIADEVFVRRAHASSAPWAQTSPAYDPQANARYARDLDHARSLLAEAGWRNGSSLTLSYGTGLAVAPSIAAVIQNNLAEIGITVQLDPREQAAFNPFLKSGKHQLWINPHGFGQSNPATLATGAAPFKPKGNLSAFSSSTYTDAVARITSVVDPRSADARAAYAAYTDILLDEQFVIDLVITTSTNVSPLAVKGLGWNTYKYIDAHRVTVR</sequence>
<dbReference type="OrthoDB" id="9046151at2"/>
<dbReference type="InterPro" id="IPR030678">
    <property type="entry name" value="Peptide/Ni-bd"/>
</dbReference>
<feature type="domain" description="Solute-binding protein family 5" evidence="5">
    <location>
        <begin position="87"/>
        <end position="425"/>
    </location>
</feature>
<dbReference type="InterPro" id="IPR006311">
    <property type="entry name" value="TAT_signal"/>
</dbReference>
<dbReference type="InterPro" id="IPR000914">
    <property type="entry name" value="SBP_5_dom"/>
</dbReference>
<keyword evidence="2" id="KW-0813">Transport</keyword>
<keyword evidence="3 4" id="KW-0732">Signal</keyword>
<evidence type="ECO:0000259" key="5">
    <source>
        <dbReference type="Pfam" id="PF00496"/>
    </source>
</evidence>
<dbReference type="PROSITE" id="PS51257">
    <property type="entry name" value="PROKAR_LIPOPROTEIN"/>
    <property type="match status" value="1"/>
</dbReference>
<dbReference type="PANTHER" id="PTHR30290">
    <property type="entry name" value="PERIPLASMIC BINDING COMPONENT OF ABC TRANSPORTER"/>
    <property type="match status" value="1"/>
</dbReference>
<dbReference type="SUPFAM" id="SSF53850">
    <property type="entry name" value="Periplasmic binding protein-like II"/>
    <property type="match status" value="1"/>
</dbReference>
<dbReference type="GO" id="GO:0042597">
    <property type="term" value="C:periplasmic space"/>
    <property type="evidence" value="ECO:0007669"/>
    <property type="project" value="UniProtKB-ARBA"/>
</dbReference>
<dbReference type="EMBL" id="FTNT01000015">
    <property type="protein sequence ID" value="SIS22732.1"/>
    <property type="molecule type" value="Genomic_DNA"/>
</dbReference>
<organism evidence="6 7">
    <name type="scientific">Williamsia sterculiae</name>
    <dbReference type="NCBI Taxonomy" id="1344003"/>
    <lineage>
        <taxon>Bacteria</taxon>
        <taxon>Bacillati</taxon>
        <taxon>Actinomycetota</taxon>
        <taxon>Actinomycetes</taxon>
        <taxon>Mycobacteriales</taxon>
        <taxon>Nocardiaceae</taxon>
        <taxon>Williamsia</taxon>
    </lineage>
</organism>
<dbReference type="InterPro" id="IPR039424">
    <property type="entry name" value="SBP_5"/>
</dbReference>
<protein>
    <submittedName>
        <fullName evidence="6">Peptide/nickel transport system substrate-binding protein</fullName>
    </submittedName>
</protein>
<accession>A0A1N7HD41</accession>
<evidence type="ECO:0000256" key="3">
    <source>
        <dbReference type="ARBA" id="ARBA00022729"/>
    </source>
</evidence>
<evidence type="ECO:0000256" key="1">
    <source>
        <dbReference type="ARBA" id="ARBA00005695"/>
    </source>
</evidence>
<dbReference type="CDD" id="cd00995">
    <property type="entry name" value="PBP2_NikA_DppA_OppA_like"/>
    <property type="match status" value="1"/>
</dbReference>
<dbReference type="PIRSF" id="PIRSF002741">
    <property type="entry name" value="MppA"/>
    <property type="match status" value="1"/>
</dbReference>
<comment type="similarity">
    <text evidence="1">Belongs to the bacterial solute-binding protein 5 family.</text>
</comment>
<dbReference type="Pfam" id="PF00496">
    <property type="entry name" value="SBP_bac_5"/>
    <property type="match status" value="1"/>
</dbReference>
<proteinExistence type="inferred from homology"/>
<dbReference type="GO" id="GO:0043190">
    <property type="term" value="C:ATP-binding cassette (ABC) transporter complex"/>
    <property type="evidence" value="ECO:0007669"/>
    <property type="project" value="InterPro"/>
</dbReference>
<name>A0A1N7HD41_9NOCA</name>
<dbReference type="GO" id="GO:0015833">
    <property type="term" value="P:peptide transport"/>
    <property type="evidence" value="ECO:0007669"/>
    <property type="project" value="TreeGrafter"/>
</dbReference>
<dbReference type="AlphaFoldDB" id="A0A1N7HD41"/>
<dbReference type="PANTHER" id="PTHR30290:SF9">
    <property type="entry name" value="OLIGOPEPTIDE-BINDING PROTEIN APPA"/>
    <property type="match status" value="1"/>
</dbReference>
<reference evidence="6 7" key="1">
    <citation type="submission" date="2017-01" db="EMBL/GenBank/DDBJ databases">
        <authorList>
            <person name="Mah S.A."/>
            <person name="Swanson W.J."/>
            <person name="Moy G.W."/>
            <person name="Vacquier V.D."/>
        </authorList>
    </citation>
    <scope>NUCLEOTIDE SEQUENCE [LARGE SCALE GENOMIC DNA]</scope>
    <source>
        <strain evidence="6 7">CPCC 203464</strain>
    </source>
</reference>
<evidence type="ECO:0000313" key="7">
    <source>
        <dbReference type="Proteomes" id="UP000186218"/>
    </source>
</evidence>
<keyword evidence="7" id="KW-1185">Reference proteome</keyword>
<feature type="signal peptide" evidence="4">
    <location>
        <begin position="1"/>
        <end position="23"/>
    </location>
</feature>
<gene>
    <name evidence="6" type="ORF">SAMN05445060_4011</name>
</gene>
<dbReference type="RefSeq" id="WP_076482790.1">
    <property type="nucleotide sequence ID" value="NZ_FTNT01000015.1"/>
</dbReference>
<dbReference type="STRING" id="1344003.SAMN05445060_4011"/>
<dbReference type="PROSITE" id="PS51318">
    <property type="entry name" value="TAT"/>
    <property type="match status" value="1"/>
</dbReference>
<dbReference type="Gene3D" id="3.10.105.10">
    <property type="entry name" value="Dipeptide-binding Protein, Domain 3"/>
    <property type="match status" value="1"/>
</dbReference>
<evidence type="ECO:0000256" key="4">
    <source>
        <dbReference type="SAM" id="SignalP"/>
    </source>
</evidence>
<dbReference type="Proteomes" id="UP000186218">
    <property type="component" value="Unassembled WGS sequence"/>
</dbReference>